<dbReference type="Proteomes" id="UP001306508">
    <property type="component" value="Unassembled WGS sequence"/>
</dbReference>
<reference evidence="2" key="1">
    <citation type="submission" date="2023-07" db="EMBL/GenBank/DDBJ databases">
        <title>A draft genome of Kazachstania heterogenica Y-27499.</title>
        <authorList>
            <person name="Donic C."/>
            <person name="Kralova J.S."/>
            <person name="Fidel L."/>
            <person name="Ben-Dor S."/>
            <person name="Jung S."/>
        </authorList>
    </citation>
    <scope>NUCLEOTIDE SEQUENCE [LARGE SCALE GENOMIC DNA]</scope>
    <source>
        <strain evidence="2">Y27499</strain>
    </source>
</reference>
<keyword evidence="2" id="KW-1185">Reference proteome</keyword>
<evidence type="ECO:0000313" key="2">
    <source>
        <dbReference type="Proteomes" id="UP001306508"/>
    </source>
</evidence>
<dbReference type="AlphaFoldDB" id="A0AAN7WMX1"/>
<comment type="caution">
    <text evidence="1">The sequence shown here is derived from an EMBL/GenBank/DDBJ whole genome shotgun (WGS) entry which is preliminary data.</text>
</comment>
<dbReference type="EMBL" id="JAWIZZ010000047">
    <property type="protein sequence ID" value="KAK5779217.1"/>
    <property type="molecule type" value="Genomic_DNA"/>
</dbReference>
<accession>A0AAN7WMX1</accession>
<name>A0AAN7WMX1_9SACH</name>
<proteinExistence type="predicted"/>
<sequence length="54" mass="6286">MSMDPLNCDKIIYNHSIGYINDKRHEKSNNNTLIANILSEASKEIKDYVMENKE</sequence>
<protein>
    <submittedName>
        <fullName evidence="1">Uncharacterized protein</fullName>
    </submittedName>
</protein>
<gene>
    <name evidence="1" type="ORF">RI543_003105</name>
</gene>
<evidence type="ECO:0000313" key="1">
    <source>
        <dbReference type="EMBL" id="KAK5779217.1"/>
    </source>
</evidence>
<organism evidence="1 2">
    <name type="scientific">Arxiozyma heterogenica</name>
    <dbReference type="NCBI Taxonomy" id="278026"/>
    <lineage>
        <taxon>Eukaryota</taxon>
        <taxon>Fungi</taxon>
        <taxon>Dikarya</taxon>
        <taxon>Ascomycota</taxon>
        <taxon>Saccharomycotina</taxon>
        <taxon>Saccharomycetes</taxon>
        <taxon>Saccharomycetales</taxon>
        <taxon>Saccharomycetaceae</taxon>
        <taxon>Arxiozyma</taxon>
    </lineage>
</organism>